<dbReference type="OrthoDB" id="5404651at2759"/>
<organism evidence="2 4">
    <name type="scientific">Hortaea werneckii</name>
    <name type="common">Black yeast</name>
    <name type="synonym">Cladosporium werneckii</name>
    <dbReference type="NCBI Taxonomy" id="91943"/>
    <lineage>
        <taxon>Eukaryota</taxon>
        <taxon>Fungi</taxon>
        <taxon>Dikarya</taxon>
        <taxon>Ascomycota</taxon>
        <taxon>Pezizomycotina</taxon>
        <taxon>Dothideomycetes</taxon>
        <taxon>Dothideomycetidae</taxon>
        <taxon>Mycosphaerellales</taxon>
        <taxon>Teratosphaeriaceae</taxon>
        <taxon>Hortaea</taxon>
    </lineage>
</organism>
<dbReference type="PANTHER" id="PTHR12732">
    <property type="entry name" value="UNCHARACTERIZED PROTEASOME COMPONENT REGION PCI-CONTAINING"/>
    <property type="match status" value="1"/>
</dbReference>
<name>A0A3M6YQT7_HORWE</name>
<dbReference type="PANTHER" id="PTHR12732:SF8">
    <property type="entry name" value="NUCLEAR MRNA EXPORT PROTEIN THP1"/>
    <property type="match status" value="1"/>
</dbReference>
<evidence type="ECO:0000313" key="4">
    <source>
        <dbReference type="Proteomes" id="UP000282582"/>
    </source>
</evidence>
<accession>A0A3M6YQT7</accession>
<evidence type="ECO:0008006" key="5">
    <source>
        <dbReference type="Google" id="ProtNLM"/>
    </source>
</evidence>
<dbReference type="SMART" id="SM00753">
    <property type="entry name" value="PAM"/>
    <property type="match status" value="1"/>
</dbReference>
<dbReference type="EMBL" id="QWIK01000482">
    <property type="protein sequence ID" value="RMY05434.1"/>
    <property type="molecule type" value="Genomic_DNA"/>
</dbReference>
<dbReference type="Proteomes" id="UP000282582">
    <property type="component" value="Unassembled WGS sequence"/>
</dbReference>
<dbReference type="AlphaFoldDB" id="A0A3M6YQT7"/>
<sequence>MAQTPLLGQFLVAINGFIQHRNEGSLAEWIALEPPFNEHYLGMIKELHQTYAKGNEEALESRCSQVLKAAVEGDDGAPWTAFIKFMVQYLSYLRDVSADVSRLLETYELLSELQQRGNSALGHSTLGHLILPVVIANAKLVCRLAIGLDKQPELIANIRSSQQGGGDEGARETLPERAANTLRQAFVTCLNDRVSSVQDGRPQGKKKGIYLIANLCLKILFQCRKTRNATQIFENIYNLSPPLSIYPKSQRVTYLYYLGRYLWQNNHFYRAQLALQYAYDESPARPECKRQRRHILVYLLASNIILGRFPSSTLFNRPEAQGLAGLFLPLCRSIRAGDLAAFHHHLSFDNPHAPWFLHFRILLQLRNRAEVLVWRSLVLRTYALVGVPPQATSRGSMSPAFLDITALCSAFEFASNHNNRTGLQQAAQNLNDPNSEEPTDPDFVGIEYDYTPSYYNALAIESKLAALIDQHLLNGYIAHRQGKLCITGASKMGGNVRAAGFPKPWGVFVGKVERSGEGEVPGWKREREVQGFGGAGVGGGPVRPGPGMVVNLSGARMAGAAG</sequence>
<evidence type="ECO:0000313" key="1">
    <source>
        <dbReference type="EMBL" id="RMX77659.1"/>
    </source>
</evidence>
<comment type="caution">
    <text evidence="2">The sequence shown here is derived from an EMBL/GenBank/DDBJ whole genome shotgun (WGS) entry which is preliminary data.</text>
</comment>
<evidence type="ECO:0000313" key="3">
    <source>
        <dbReference type="Proteomes" id="UP000281245"/>
    </source>
</evidence>
<dbReference type="Proteomes" id="UP000281245">
    <property type="component" value="Unassembled WGS sequence"/>
</dbReference>
<dbReference type="GO" id="GO:0003723">
    <property type="term" value="F:RNA binding"/>
    <property type="evidence" value="ECO:0007669"/>
    <property type="project" value="InterPro"/>
</dbReference>
<gene>
    <name evidence="2" type="ORF">D0868_06407</name>
    <name evidence="1" type="ORF">D0869_09711</name>
</gene>
<protein>
    <recommendedName>
        <fullName evidence="5">PCI domain-containing protein</fullName>
    </recommendedName>
</protein>
<reference evidence="3 4" key="1">
    <citation type="journal article" date="2018" name="BMC Genomics">
        <title>Genomic evidence for intraspecific hybridization in a clonal and extremely halotolerant yeast.</title>
        <authorList>
            <person name="Gostincar C."/>
            <person name="Stajich J.E."/>
            <person name="Zupancic J."/>
            <person name="Zalar P."/>
            <person name="Gunde-Cimerman N."/>
        </authorList>
    </citation>
    <scope>NUCLEOTIDE SEQUENCE [LARGE SCALE GENOMIC DNA]</scope>
    <source>
        <strain evidence="2 4">EXF-6654</strain>
        <strain evidence="1 3">EXF-6656</strain>
    </source>
</reference>
<dbReference type="EMBL" id="QWIJ01000932">
    <property type="protein sequence ID" value="RMX77659.1"/>
    <property type="molecule type" value="Genomic_DNA"/>
</dbReference>
<dbReference type="GO" id="GO:0003690">
    <property type="term" value="F:double-stranded DNA binding"/>
    <property type="evidence" value="ECO:0007669"/>
    <property type="project" value="InterPro"/>
</dbReference>
<dbReference type="InterPro" id="IPR045114">
    <property type="entry name" value="Csn12-like"/>
</dbReference>
<evidence type="ECO:0000313" key="2">
    <source>
        <dbReference type="EMBL" id="RMY05434.1"/>
    </source>
</evidence>
<proteinExistence type="predicted"/>
<dbReference type="VEuPathDB" id="FungiDB:BTJ68_12140"/>